<evidence type="ECO:0000313" key="2">
    <source>
        <dbReference type="EMBL" id="KAJ6822864.1"/>
    </source>
</evidence>
<feature type="compositionally biased region" description="Basic and acidic residues" evidence="1">
    <location>
        <begin position="200"/>
        <end position="209"/>
    </location>
</feature>
<feature type="region of interest" description="Disordered" evidence="1">
    <location>
        <begin position="139"/>
        <end position="214"/>
    </location>
</feature>
<feature type="compositionally biased region" description="Polar residues" evidence="1">
    <location>
        <begin position="28"/>
        <end position="42"/>
    </location>
</feature>
<sequence>MEEKKKKKEKNICNGICGPLPTSFPFHLSSSPPTHFSLSMDRNQSEAKRLAKEKARKEPSAVEDDDDEEMEEDRKRRPVVSAASAARRIRRRKRQWRQRRRGVAAVLPGGELPRRSDRGEEVPPEAQGLRGALEGALRAGRRPPAGSASNAAGSTSCRSSTRRRGAAAAAWRGTTSGAGRAPRSRRGRARPAAGRPTRAAGDHADEQPPRKPCLQAFPDQIRSMLPLFCHPPSLFSSLCIGVC</sequence>
<organism evidence="2 3">
    <name type="scientific">Iris pallida</name>
    <name type="common">Sweet iris</name>
    <dbReference type="NCBI Taxonomy" id="29817"/>
    <lineage>
        <taxon>Eukaryota</taxon>
        <taxon>Viridiplantae</taxon>
        <taxon>Streptophyta</taxon>
        <taxon>Embryophyta</taxon>
        <taxon>Tracheophyta</taxon>
        <taxon>Spermatophyta</taxon>
        <taxon>Magnoliopsida</taxon>
        <taxon>Liliopsida</taxon>
        <taxon>Asparagales</taxon>
        <taxon>Iridaceae</taxon>
        <taxon>Iridoideae</taxon>
        <taxon>Irideae</taxon>
        <taxon>Iris</taxon>
    </lineage>
</organism>
<reference evidence="2" key="1">
    <citation type="journal article" date="2023" name="GigaByte">
        <title>Genome assembly of the bearded iris, Iris pallida Lam.</title>
        <authorList>
            <person name="Bruccoleri R.E."/>
            <person name="Oakeley E.J."/>
            <person name="Faust A.M.E."/>
            <person name="Altorfer M."/>
            <person name="Dessus-Babus S."/>
            <person name="Burckhardt D."/>
            <person name="Oertli M."/>
            <person name="Naumann U."/>
            <person name="Petersen F."/>
            <person name="Wong J."/>
        </authorList>
    </citation>
    <scope>NUCLEOTIDE SEQUENCE</scope>
    <source>
        <strain evidence="2">GSM-AAB239-AS_SAM_17_03QT</strain>
    </source>
</reference>
<reference evidence="2" key="2">
    <citation type="submission" date="2023-04" db="EMBL/GenBank/DDBJ databases">
        <authorList>
            <person name="Bruccoleri R.E."/>
            <person name="Oakeley E.J."/>
            <person name="Faust A.-M."/>
            <person name="Dessus-Babus S."/>
            <person name="Altorfer M."/>
            <person name="Burckhardt D."/>
            <person name="Oertli M."/>
            <person name="Naumann U."/>
            <person name="Petersen F."/>
            <person name="Wong J."/>
        </authorList>
    </citation>
    <scope>NUCLEOTIDE SEQUENCE</scope>
    <source>
        <strain evidence="2">GSM-AAB239-AS_SAM_17_03QT</strain>
        <tissue evidence="2">Leaf</tissue>
    </source>
</reference>
<feature type="compositionally biased region" description="Low complexity" evidence="1">
    <location>
        <begin position="166"/>
        <end position="181"/>
    </location>
</feature>
<feature type="compositionally biased region" description="Basic and acidic residues" evidence="1">
    <location>
        <begin position="43"/>
        <end position="60"/>
    </location>
</feature>
<evidence type="ECO:0000256" key="1">
    <source>
        <dbReference type="SAM" id="MobiDB-lite"/>
    </source>
</evidence>
<comment type="caution">
    <text evidence="2">The sequence shown here is derived from an EMBL/GenBank/DDBJ whole genome shotgun (WGS) entry which is preliminary data.</text>
</comment>
<feature type="compositionally biased region" description="Acidic residues" evidence="1">
    <location>
        <begin position="61"/>
        <end position="71"/>
    </location>
</feature>
<protein>
    <submittedName>
        <fullName evidence="2">Squamosa promoter-binding protein 1</fullName>
    </submittedName>
</protein>
<feature type="compositionally biased region" description="Low complexity" evidence="1">
    <location>
        <begin position="190"/>
        <end position="199"/>
    </location>
</feature>
<proteinExistence type="predicted"/>
<feature type="compositionally biased region" description="Low complexity" evidence="1">
    <location>
        <begin position="145"/>
        <end position="159"/>
    </location>
</feature>
<evidence type="ECO:0000313" key="3">
    <source>
        <dbReference type="Proteomes" id="UP001140949"/>
    </source>
</evidence>
<feature type="region of interest" description="Disordered" evidence="1">
    <location>
        <begin position="1"/>
        <end position="127"/>
    </location>
</feature>
<feature type="compositionally biased region" description="Basic residues" evidence="1">
    <location>
        <begin position="87"/>
        <end position="102"/>
    </location>
</feature>
<accession>A0AAX6G2A9</accession>
<feature type="compositionally biased region" description="Basic and acidic residues" evidence="1">
    <location>
        <begin position="112"/>
        <end position="121"/>
    </location>
</feature>
<dbReference type="EMBL" id="JANAVB010023810">
    <property type="protein sequence ID" value="KAJ6822864.1"/>
    <property type="molecule type" value="Genomic_DNA"/>
</dbReference>
<dbReference type="Proteomes" id="UP001140949">
    <property type="component" value="Unassembled WGS sequence"/>
</dbReference>
<gene>
    <name evidence="2" type="ORF">M6B38_387965</name>
</gene>
<name>A0AAX6G2A9_IRIPA</name>
<keyword evidence="3" id="KW-1185">Reference proteome</keyword>
<dbReference type="AlphaFoldDB" id="A0AAX6G2A9"/>